<dbReference type="SUPFAM" id="SSF88713">
    <property type="entry name" value="Glycoside hydrolase/deacetylase"/>
    <property type="match status" value="1"/>
</dbReference>
<dbReference type="EMBL" id="RBXX01000002">
    <property type="protein sequence ID" value="RKT87090.1"/>
    <property type="molecule type" value="Genomic_DNA"/>
</dbReference>
<dbReference type="InterPro" id="IPR011330">
    <property type="entry name" value="Glyco_hydro/deAcase_b/a-brl"/>
</dbReference>
<evidence type="ECO:0000313" key="3">
    <source>
        <dbReference type="Proteomes" id="UP000270697"/>
    </source>
</evidence>
<comment type="caution">
    <text evidence="2">The sequence shown here is derived from an EMBL/GenBank/DDBJ whole genome shotgun (WGS) entry which is preliminary data.</text>
</comment>
<protein>
    <submittedName>
        <fullName evidence="2">Peptidoglycan/xylan/chitin deacetylase (PgdA/CDA1 family)</fullName>
    </submittedName>
</protein>
<keyword evidence="3" id="KW-1185">Reference proteome</keyword>
<dbReference type="PANTHER" id="PTHR10587">
    <property type="entry name" value="GLYCOSYL TRANSFERASE-RELATED"/>
    <property type="match status" value="1"/>
</dbReference>
<evidence type="ECO:0000313" key="2">
    <source>
        <dbReference type="EMBL" id="RKT87090.1"/>
    </source>
</evidence>
<accession>A0ABX9TJ60</accession>
<dbReference type="CDD" id="cd10917">
    <property type="entry name" value="CE4_NodB_like_6s_7s"/>
    <property type="match status" value="1"/>
</dbReference>
<dbReference type="InterPro" id="IPR002509">
    <property type="entry name" value="NODB_dom"/>
</dbReference>
<name>A0ABX9TJ60_9PSEU</name>
<feature type="domain" description="NodB homology" evidence="1">
    <location>
        <begin position="34"/>
        <end position="214"/>
    </location>
</feature>
<dbReference type="Gene3D" id="3.20.20.370">
    <property type="entry name" value="Glycoside hydrolase/deacetylase"/>
    <property type="match status" value="1"/>
</dbReference>
<dbReference type="PROSITE" id="PS51677">
    <property type="entry name" value="NODB"/>
    <property type="match status" value="1"/>
</dbReference>
<dbReference type="InterPro" id="IPR050248">
    <property type="entry name" value="Polysacc_deacetylase_ArnD"/>
</dbReference>
<organism evidence="2 3">
    <name type="scientific">Saccharopolyspora antimicrobica</name>
    <dbReference type="NCBI Taxonomy" id="455193"/>
    <lineage>
        <taxon>Bacteria</taxon>
        <taxon>Bacillati</taxon>
        <taxon>Actinomycetota</taxon>
        <taxon>Actinomycetes</taxon>
        <taxon>Pseudonocardiales</taxon>
        <taxon>Pseudonocardiaceae</taxon>
        <taxon>Saccharopolyspora</taxon>
    </lineage>
</organism>
<reference evidence="2 3" key="1">
    <citation type="submission" date="2018-10" db="EMBL/GenBank/DDBJ databases">
        <title>Sequencing the genomes of 1000 actinobacteria strains.</title>
        <authorList>
            <person name="Klenk H.-P."/>
        </authorList>
    </citation>
    <scope>NUCLEOTIDE SEQUENCE [LARGE SCALE GENOMIC DNA]</scope>
    <source>
        <strain evidence="2 3">DSM 45119</strain>
    </source>
</reference>
<evidence type="ECO:0000259" key="1">
    <source>
        <dbReference type="PROSITE" id="PS51677"/>
    </source>
</evidence>
<dbReference type="Pfam" id="PF01522">
    <property type="entry name" value="Polysacc_deac_1"/>
    <property type="match status" value="1"/>
</dbReference>
<sequence length="216" mass="22972">MVVPAQASADAALAANTPRPVSHVRDLLPAAPRDVVALTVDDGPNPLWTAQLLDLLQRTEIRATFCLIGMHAQEYPGLVKRIIAEGHSVANHSMTHPQAFGHLPFVAIQRQITDAQSAIADVDGAAPKLFRAPCGDWSAPVLSAVQSVKLVPLGWSIDSLDCSRPGTRPIITRLLAAQPGDILLCHDGGGDRAQTLESLRIVLPAIKDLGLQFTAL</sequence>
<proteinExistence type="predicted"/>
<gene>
    <name evidence="2" type="ORF">ATL45_5478</name>
</gene>
<dbReference type="Proteomes" id="UP000270697">
    <property type="component" value="Unassembled WGS sequence"/>
</dbReference>